<feature type="region of interest" description="Disordered" evidence="4">
    <location>
        <begin position="147"/>
        <end position="175"/>
    </location>
</feature>
<keyword evidence="6" id="KW-1185">Reference proteome</keyword>
<evidence type="ECO:0000313" key="6">
    <source>
        <dbReference type="Proteomes" id="UP001595997"/>
    </source>
</evidence>
<evidence type="ECO:0000313" key="5">
    <source>
        <dbReference type="EMBL" id="MFC4497697.1"/>
    </source>
</evidence>
<dbReference type="PROSITE" id="PS01317">
    <property type="entry name" value="SSRP"/>
    <property type="match status" value="1"/>
</dbReference>
<name>A0ABV9AED7_9ACTN</name>
<dbReference type="InterPro" id="IPR020081">
    <property type="entry name" value="SsrA-bd_prot_CS"/>
</dbReference>
<proteinExistence type="inferred from homology"/>
<dbReference type="Proteomes" id="UP001595997">
    <property type="component" value="Unassembled WGS sequence"/>
</dbReference>
<dbReference type="CDD" id="cd09294">
    <property type="entry name" value="SmpB"/>
    <property type="match status" value="1"/>
</dbReference>
<dbReference type="NCBIfam" id="NF003843">
    <property type="entry name" value="PRK05422.1"/>
    <property type="match status" value="1"/>
</dbReference>
<evidence type="ECO:0000256" key="1">
    <source>
        <dbReference type="ARBA" id="ARBA00022490"/>
    </source>
</evidence>
<sequence length="175" mass="20082">MAKKDDKNKGKGKKAKDAHGRQLIAQNKKARHDYLILDTFECGIVLTGTEVKSLRQGRASLVDGFGQIDGGEVWLHNVHIPEYAQGTWTNHTARRKRKLLLHRYEIDKLIGKTQETGHTLVPLVLYFLNGRAKVEIALAKGKKEYDKRQTLREKQDRRESDRAMSAARRRQRVKA</sequence>
<dbReference type="InterPro" id="IPR000037">
    <property type="entry name" value="SsrA-bd_prot"/>
</dbReference>
<organism evidence="5 6">
    <name type="scientific">Streptomyces ovatisporus</name>
    <dbReference type="NCBI Taxonomy" id="1128682"/>
    <lineage>
        <taxon>Bacteria</taxon>
        <taxon>Bacillati</taxon>
        <taxon>Actinomycetota</taxon>
        <taxon>Actinomycetes</taxon>
        <taxon>Kitasatosporales</taxon>
        <taxon>Streptomycetaceae</taxon>
        <taxon>Streptomyces</taxon>
    </lineage>
</organism>
<comment type="caution">
    <text evidence="5">The sequence shown here is derived from an EMBL/GenBank/DDBJ whole genome shotgun (WGS) entry which is preliminary data.</text>
</comment>
<comment type="function">
    <text evidence="3">Required for rescue of stalled ribosomes mediated by trans-translation. Binds to transfer-messenger RNA (tmRNA), required for stable association of tmRNA with ribosomes. tmRNA and SmpB together mimic tRNA shape, replacing the anticodon stem-loop with SmpB. tmRNA is encoded by the ssrA gene; the 2 termini fold to resemble tRNA(Ala) and it encodes a 'tag peptide', a short internal open reading frame. During trans-translation Ala-aminoacylated tmRNA acts like a tRNA, entering the A-site of stalled ribosomes, displacing the stalled mRNA. The ribosome then switches to translate the ORF on the tmRNA; the nascent peptide is terminated with the 'tag peptide' encoded by the tmRNA and targeted for degradation. The ribosome is freed to recommence translation, which seems to be the essential function of trans-translation.</text>
</comment>
<dbReference type="Pfam" id="PF01668">
    <property type="entry name" value="SmpB"/>
    <property type="match status" value="1"/>
</dbReference>
<comment type="similarity">
    <text evidence="3">Belongs to the SmpB family.</text>
</comment>
<dbReference type="EMBL" id="JBHSFH010000017">
    <property type="protein sequence ID" value="MFC4497697.1"/>
    <property type="molecule type" value="Genomic_DNA"/>
</dbReference>
<keyword evidence="1 3" id="KW-0963">Cytoplasm</keyword>
<keyword evidence="2 3" id="KW-0694">RNA-binding</keyword>
<gene>
    <name evidence="3 5" type="primary">smpB</name>
    <name evidence="5" type="ORF">ACFPA8_26565</name>
</gene>
<evidence type="ECO:0000256" key="3">
    <source>
        <dbReference type="HAMAP-Rule" id="MF_00023"/>
    </source>
</evidence>
<evidence type="ECO:0000256" key="2">
    <source>
        <dbReference type="ARBA" id="ARBA00022884"/>
    </source>
</evidence>
<feature type="compositionally biased region" description="Basic and acidic residues" evidence="4">
    <location>
        <begin position="1"/>
        <end position="20"/>
    </location>
</feature>
<protein>
    <recommendedName>
        <fullName evidence="3">SsrA-binding protein</fullName>
    </recommendedName>
    <alternativeName>
        <fullName evidence="3">Small protein B</fullName>
    </alternativeName>
</protein>
<dbReference type="RefSeq" id="WP_386452578.1">
    <property type="nucleotide sequence ID" value="NZ_JBHSFH010000017.1"/>
</dbReference>
<dbReference type="PANTHER" id="PTHR30308">
    <property type="entry name" value="TMRNA-BINDING COMPONENT OF TRANS-TRANSLATION TAGGING COMPLEX"/>
    <property type="match status" value="1"/>
</dbReference>
<dbReference type="Gene3D" id="2.40.280.10">
    <property type="match status" value="1"/>
</dbReference>
<dbReference type="HAMAP" id="MF_00023">
    <property type="entry name" value="SmpB"/>
    <property type="match status" value="1"/>
</dbReference>
<dbReference type="PANTHER" id="PTHR30308:SF2">
    <property type="entry name" value="SSRA-BINDING PROTEIN"/>
    <property type="match status" value="1"/>
</dbReference>
<reference evidence="6" key="1">
    <citation type="journal article" date="2019" name="Int. J. Syst. Evol. Microbiol.">
        <title>The Global Catalogue of Microorganisms (GCM) 10K type strain sequencing project: providing services to taxonomists for standard genome sequencing and annotation.</title>
        <authorList>
            <consortium name="The Broad Institute Genomics Platform"/>
            <consortium name="The Broad Institute Genome Sequencing Center for Infectious Disease"/>
            <person name="Wu L."/>
            <person name="Ma J."/>
        </authorList>
    </citation>
    <scope>NUCLEOTIDE SEQUENCE [LARGE SCALE GENOMIC DNA]</scope>
    <source>
        <strain evidence="6">CGMCC 4.7357</strain>
    </source>
</reference>
<comment type="subcellular location">
    <subcellularLocation>
        <location evidence="3">Cytoplasm</location>
    </subcellularLocation>
    <text evidence="3">The tmRNA-SmpB complex associates with stalled 70S ribosomes.</text>
</comment>
<dbReference type="NCBIfam" id="TIGR00086">
    <property type="entry name" value="smpB"/>
    <property type="match status" value="1"/>
</dbReference>
<accession>A0ABV9AED7</accession>
<evidence type="ECO:0000256" key="4">
    <source>
        <dbReference type="SAM" id="MobiDB-lite"/>
    </source>
</evidence>
<feature type="region of interest" description="Disordered" evidence="4">
    <location>
        <begin position="1"/>
        <end position="22"/>
    </location>
</feature>
<feature type="compositionally biased region" description="Basic and acidic residues" evidence="4">
    <location>
        <begin position="147"/>
        <end position="162"/>
    </location>
</feature>
<dbReference type="SUPFAM" id="SSF74982">
    <property type="entry name" value="Small protein B (SmpB)"/>
    <property type="match status" value="1"/>
</dbReference>
<dbReference type="InterPro" id="IPR023620">
    <property type="entry name" value="SmpB"/>
</dbReference>